<dbReference type="RefSeq" id="WP_261963058.1">
    <property type="nucleotide sequence ID" value="NZ_BAAAXA010000003.1"/>
</dbReference>
<reference evidence="10" key="1">
    <citation type="journal article" date="2014" name="Int. J. Syst. Evol. Microbiol.">
        <title>Complete genome sequence of Corynebacterium casei LMG S-19264T (=DSM 44701T), isolated from a smear-ripened cheese.</title>
        <authorList>
            <consortium name="US DOE Joint Genome Institute (JGI-PGF)"/>
            <person name="Walter F."/>
            <person name="Albersmeier A."/>
            <person name="Kalinowski J."/>
            <person name="Ruckert C."/>
        </authorList>
    </citation>
    <scope>NUCLEOTIDE SEQUENCE</scope>
    <source>
        <strain evidence="10">VKM Ac-1321</strain>
    </source>
</reference>
<keyword evidence="5" id="KW-0479">Metal-binding</keyword>
<organism evidence="10 11">
    <name type="scientific">Dactylosporangium matsuzakiense</name>
    <dbReference type="NCBI Taxonomy" id="53360"/>
    <lineage>
        <taxon>Bacteria</taxon>
        <taxon>Bacillati</taxon>
        <taxon>Actinomycetota</taxon>
        <taxon>Actinomycetes</taxon>
        <taxon>Micromonosporales</taxon>
        <taxon>Micromonosporaceae</taxon>
        <taxon>Dactylosporangium</taxon>
    </lineage>
</organism>
<evidence type="ECO:0000256" key="8">
    <source>
        <dbReference type="SAM" id="MobiDB-lite"/>
    </source>
</evidence>
<dbReference type="SUPFAM" id="SSF64167">
    <property type="entry name" value="SurE-like"/>
    <property type="match status" value="1"/>
</dbReference>
<evidence type="ECO:0000313" key="10">
    <source>
        <dbReference type="EMBL" id="GLL00257.1"/>
    </source>
</evidence>
<dbReference type="EMBL" id="BSFP01000007">
    <property type="protein sequence ID" value="GLL00257.1"/>
    <property type="molecule type" value="Genomic_DNA"/>
</dbReference>
<dbReference type="InterPro" id="IPR002828">
    <property type="entry name" value="SurE-like_Pase/nucleotidase"/>
</dbReference>
<protein>
    <recommendedName>
        <fullName evidence="3">5'-nucleotidase</fullName>
        <ecNumber evidence="3">3.1.3.5</ecNumber>
    </recommendedName>
</protein>
<dbReference type="InterPro" id="IPR036523">
    <property type="entry name" value="SurE-like_sf"/>
</dbReference>
<dbReference type="PANTHER" id="PTHR30457">
    <property type="entry name" value="5'-NUCLEOTIDASE SURE"/>
    <property type="match status" value="1"/>
</dbReference>
<evidence type="ECO:0000256" key="4">
    <source>
        <dbReference type="ARBA" id="ARBA00022490"/>
    </source>
</evidence>
<feature type="region of interest" description="Disordered" evidence="8">
    <location>
        <begin position="250"/>
        <end position="273"/>
    </location>
</feature>
<keyword evidence="6" id="KW-0547">Nucleotide-binding</keyword>
<comment type="similarity">
    <text evidence="2">Belongs to the SurE nucleotidase family.</text>
</comment>
<dbReference type="GO" id="GO:0004309">
    <property type="term" value="F:exopolyphosphatase activity"/>
    <property type="evidence" value="ECO:0007669"/>
    <property type="project" value="TreeGrafter"/>
</dbReference>
<keyword evidence="11" id="KW-1185">Reference proteome</keyword>
<evidence type="ECO:0000256" key="1">
    <source>
        <dbReference type="ARBA" id="ARBA00000815"/>
    </source>
</evidence>
<feature type="domain" description="Survival protein SurE-like phosphatase/nucleotidase" evidence="9">
    <location>
        <begin position="4"/>
        <end position="198"/>
    </location>
</feature>
<evidence type="ECO:0000256" key="3">
    <source>
        <dbReference type="ARBA" id="ARBA00012643"/>
    </source>
</evidence>
<reference evidence="10" key="2">
    <citation type="submission" date="2023-01" db="EMBL/GenBank/DDBJ databases">
        <authorList>
            <person name="Sun Q."/>
            <person name="Evtushenko L."/>
        </authorList>
    </citation>
    <scope>NUCLEOTIDE SEQUENCE</scope>
    <source>
        <strain evidence="10">VKM Ac-1321</strain>
    </source>
</reference>
<gene>
    <name evidence="10" type="primary">surE_1</name>
    <name evidence="10" type="ORF">GCM10017581_019970</name>
</gene>
<sequence length="273" mass="27986">MRLLITNDDGIRAPGLRALALAAAQAGHDVTVAAPHQEQSGAGAALSAVTDQGRVVLEPVPFDGLRAFSVAASPAYIAVLAALEVFGPAPDALLSGINRGANAGHAILHSGTVGAALTAANEGLRALAVSLDVLTSLPSASQSVQEFFREREGEVLHWPTAATLAVRLLPRLAAAPPSTVLNLNVPDRPLPELRGLRRATPAPFGQVRMAVAEAAAGFARITVEVREDASPPGTDLALLTDGYATLTALRPPSEDPDLLVVEDLGDGQAGGRP</sequence>
<dbReference type="GO" id="GO:0008253">
    <property type="term" value="F:5'-nucleotidase activity"/>
    <property type="evidence" value="ECO:0007669"/>
    <property type="project" value="UniProtKB-EC"/>
</dbReference>
<evidence type="ECO:0000256" key="5">
    <source>
        <dbReference type="ARBA" id="ARBA00022723"/>
    </source>
</evidence>
<comment type="caution">
    <text evidence="10">The sequence shown here is derived from an EMBL/GenBank/DDBJ whole genome shotgun (WGS) entry which is preliminary data.</text>
</comment>
<evidence type="ECO:0000256" key="7">
    <source>
        <dbReference type="ARBA" id="ARBA00022801"/>
    </source>
</evidence>
<keyword evidence="4" id="KW-0963">Cytoplasm</keyword>
<comment type="catalytic activity">
    <reaction evidence="1">
        <text>a ribonucleoside 5'-phosphate + H2O = a ribonucleoside + phosphate</text>
        <dbReference type="Rhea" id="RHEA:12484"/>
        <dbReference type="ChEBI" id="CHEBI:15377"/>
        <dbReference type="ChEBI" id="CHEBI:18254"/>
        <dbReference type="ChEBI" id="CHEBI:43474"/>
        <dbReference type="ChEBI" id="CHEBI:58043"/>
        <dbReference type="EC" id="3.1.3.5"/>
    </reaction>
</comment>
<evidence type="ECO:0000256" key="6">
    <source>
        <dbReference type="ARBA" id="ARBA00022741"/>
    </source>
</evidence>
<dbReference type="Pfam" id="PF01975">
    <property type="entry name" value="SurE"/>
    <property type="match status" value="1"/>
</dbReference>
<dbReference type="GO" id="GO:0046872">
    <property type="term" value="F:metal ion binding"/>
    <property type="evidence" value="ECO:0007669"/>
    <property type="project" value="UniProtKB-KW"/>
</dbReference>
<dbReference type="GO" id="GO:0008254">
    <property type="term" value="F:3'-nucleotidase activity"/>
    <property type="evidence" value="ECO:0007669"/>
    <property type="project" value="TreeGrafter"/>
</dbReference>
<keyword evidence="7" id="KW-0378">Hydrolase</keyword>
<name>A0A9W6KDW1_9ACTN</name>
<dbReference type="Gene3D" id="3.40.1210.10">
    <property type="entry name" value="Survival protein SurE-like phosphatase/nucleotidase"/>
    <property type="match status" value="1"/>
</dbReference>
<dbReference type="InterPro" id="IPR030048">
    <property type="entry name" value="SurE"/>
</dbReference>
<evidence type="ECO:0000259" key="9">
    <source>
        <dbReference type="Pfam" id="PF01975"/>
    </source>
</evidence>
<dbReference type="PANTHER" id="PTHR30457:SF12">
    <property type="entry name" value="5'_3'-NUCLEOTIDASE SURE"/>
    <property type="match status" value="1"/>
</dbReference>
<dbReference type="Proteomes" id="UP001143480">
    <property type="component" value="Unassembled WGS sequence"/>
</dbReference>
<dbReference type="GO" id="GO:0000166">
    <property type="term" value="F:nucleotide binding"/>
    <property type="evidence" value="ECO:0007669"/>
    <property type="project" value="UniProtKB-KW"/>
</dbReference>
<evidence type="ECO:0000256" key="2">
    <source>
        <dbReference type="ARBA" id="ARBA00011062"/>
    </source>
</evidence>
<proteinExistence type="inferred from homology"/>
<evidence type="ECO:0000313" key="11">
    <source>
        <dbReference type="Proteomes" id="UP001143480"/>
    </source>
</evidence>
<dbReference type="EC" id="3.1.3.5" evidence="3"/>
<dbReference type="AlphaFoldDB" id="A0A9W6KDW1"/>
<accession>A0A9W6KDW1</accession>